<sequence length="652" mass="73828">MSFGAQDYLARLSKASHSDYVSSYSALNEVMRTLTIEPQSFHLSKQQFEDQPINTLFSGGTRQTRAPLGARGSATCCCVQTCQVNWTITIPANTLGIQLNSVNTTKGGNTDIEFARQLTNFNGLKTAAAPLPAERTIKQDVQKYSDVETLKFWLGFATACGPFQQVAICKQNTKLWETSIYALEQAIICSNSLSDLTVNNSVTVSPLESITQGKRHCGVFIDIPCSKLNTSTNDYFYKIPEPITFSGVLDLNQLNPIFNEFPVLTRNYASLFLQLWMTDFLQDLKIVWLNKINPIFDQHLAYTMIPPEKPDLIFLLTNEEGIQYKQYSVRMINCRDLADDSTDPKNSIQQLDNAYFEYLSIHNLCFTMENEQAIIDMIRAQKVIHFPTQVIKSQSSNYTMNNFEPSSGYIQSIMSFSNIKAMFMTFAMPQYPTWFFPMFLHNIDLIIDQRHAVPFPYEAHTQATNGSMFQCFVDQDVISPSSDLYHSLTFENVNINDKKYWYGKNDGAINDIDNVFYKTTLFVGSKAVKTYYPNKYMLAWKLATDDSFMRGFNSTRVGARTDIQLMLNTQIITGIVDSHKINDDTIHPENQNTLAGFVGTRSYPMSWQVGQTPMFHYLCDAVIRIMFGDNPEPQVLNLEVIGEISGSMIAAG</sequence>
<gene>
    <name evidence="1" type="ORF">EZS28_036184</name>
</gene>
<dbReference type="AlphaFoldDB" id="A0A5J4UCI1"/>
<accession>A0A5J4UCI1</accession>
<reference evidence="1 2" key="1">
    <citation type="submission" date="2019-03" db="EMBL/GenBank/DDBJ databases">
        <title>Single cell metagenomics reveals metabolic interactions within the superorganism composed of flagellate Streblomastix strix and complex community of Bacteroidetes bacteria on its surface.</title>
        <authorList>
            <person name="Treitli S.C."/>
            <person name="Kolisko M."/>
            <person name="Husnik F."/>
            <person name="Keeling P."/>
            <person name="Hampl V."/>
        </authorList>
    </citation>
    <scope>NUCLEOTIDE SEQUENCE [LARGE SCALE GENOMIC DNA]</scope>
    <source>
        <strain evidence="1">ST1C</strain>
    </source>
</reference>
<proteinExistence type="predicted"/>
<comment type="caution">
    <text evidence="1">The sequence shown here is derived from an EMBL/GenBank/DDBJ whole genome shotgun (WGS) entry which is preliminary data.</text>
</comment>
<evidence type="ECO:0000313" key="2">
    <source>
        <dbReference type="Proteomes" id="UP000324800"/>
    </source>
</evidence>
<evidence type="ECO:0000313" key="1">
    <source>
        <dbReference type="EMBL" id="KAA6368289.1"/>
    </source>
</evidence>
<dbReference type="EMBL" id="SNRW01017496">
    <property type="protein sequence ID" value="KAA6368289.1"/>
    <property type="molecule type" value="Genomic_DNA"/>
</dbReference>
<protein>
    <recommendedName>
        <fullName evidence="3">Major capsid protein</fullName>
    </recommendedName>
</protein>
<dbReference type="Proteomes" id="UP000324800">
    <property type="component" value="Unassembled WGS sequence"/>
</dbReference>
<name>A0A5J4UCI1_9EUKA</name>
<organism evidence="1 2">
    <name type="scientific">Streblomastix strix</name>
    <dbReference type="NCBI Taxonomy" id="222440"/>
    <lineage>
        <taxon>Eukaryota</taxon>
        <taxon>Metamonada</taxon>
        <taxon>Preaxostyla</taxon>
        <taxon>Oxymonadida</taxon>
        <taxon>Streblomastigidae</taxon>
        <taxon>Streblomastix</taxon>
    </lineage>
</organism>
<evidence type="ECO:0008006" key="3">
    <source>
        <dbReference type="Google" id="ProtNLM"/>
    </source>
</evidence>